<dbReference type="InterPro" id="IPR051017">
    <property type="entry name" value="Aldolase-II_Adducin_sf"/>
</dbReference>
<organism evidence="3 4">
    <name type="scientific">Stella humosa</name>
    <dbReference type="NCBI Taxonomy" id="94"/>
    <lineage>
        <taxon>Bacteria</taxon>
        <taxon>Pseudomonadati</taxon>
        <taxon>Pseudomonadota</taxon>
        <taxon>Alphaproteobacteria</taxon>
        <taxon>Rhodospirillales</taxon>
        <taxon>Stellaceae</taxon>
        <taxon>Stella</taxon>
    </lineage>
</organism>
<dbReference type="SMART" id="SM01007">
    <property type="entry name" value="Aldolase_II"/>
    <property type="match status" value="1"/>
</dbReference>
<dbReference type="InterPro" id="IPR001303">
    <property type="entry name" value="Aldolase_II/adducin_N"/>
</dbReference>
<dbReference type="Gene3D" id="3.40.225.10">
    <property type="entry name" value="Class II aldolase/adducin N-terminal domain"/>
    <property type="match status" value="1"/>
</dbReference>
<dbReference type="OrthoDB" id="5291399at2"/>
<reference evidence="3 4" key="1">
    <citation type="submission" date="2018-11" db="EMBL/GenBank/DDBJ databases">
        <title>Genomic Encyclopedia of Type Strains, Phase IV (KMG-IV): sequencing the most valuable type-strain genomes for metagenomic binning, comparative biology and taxonomic classification.</title>
        <authorList>
            <person name="Goeker M."/>
        </authorList>
    </citation>
    <scope>NUCLEOTIDE SEQUENCE [LARGE SCALE GENOMIC DNA]</scope>
    <source>
        <strain evidence="3 4">DSM 5900</strain>
    </source>
</reference>
<gene>
    <name evidence="3" type="ORF">EDC65_0037</name>
</gene>
<evidence type="ECO:0000313" key="4">
    <source>
        <dbReference type="Proteomes" id="UP000278222"/>
    </source>
</evidence>
<dbReference type="PANTHER" id="PTHR10672:SF3">
    <property type="entry name" value="PROTEIN HU-LI TAI SHAO"/>
    <property type="match status" value="1"/>
</dbReference>
<dbReference type="Pfam" id="PF00596">
    <property type="entry name" value="Aldolase_II"/>
    <property type="match status" value="1"/>
</dbReference>
<dbReference type="InterPro" id="IPR036409">
    <property type="entry name" value="Aldolase_II/adducin_N_sf"/>
</dbReference>
<dbReference type="GO" id="GO:0051015">
    <property type="term" value="F:actin filament binding"/>
    <property type="evidence" value="ECO:0007669"/>
    <property type="project" value="TreeGrafter"/>
</dbReference>
<protein>
    <submittedName>
        <fullName evidence="3">Ribulose-5-phosphate 4-epimerase/fuculose-1-phosphate aldolase</fullName>
    </submittedName>
</protein>
<comment type="caution">
    <text evidence="3">The sequence shown here is derived from an EMBL/GenBank/DDBJ whole genome shotgun (WGS) entry which is preliminary data.</text>
</comment>
<dbReference type="PANTHER" id="PTHR10672">
    <property type="entry name" value="ADDUCIN"/>
    <property type="match status" value="1"/>
</dbReference>
<dbReference type="AlphaFoldDB" id="A0A3N1MJG6"/>
<dbReference type="NCBIfam" id="NF005451">
    <property type="entry name" value="PRK07044.1"/>
    <property type="match status" value="1"/>
</dbReference>
<dbReference type="EMBL" id="RJKX01000001">
    <property type="protein sequence ID" value="ROQ03355.1"/>
    <property type="molecule type" value="Genomic_DNA"/>
</dbReference>
<dbReference type="SUPFAM" id="SSF53639">
    <property type="entry name" value="AraD/HMP-PK domain-like"/>
    <property type="match status" value="1"/>
</dbReference>
<dbReference type="GO" id="GO:0005856">
    <property type="term" value="C:cytoskeleton"/>
    <property type="evidence" value="ECO:0007669"/>
    <property type="project" value="TreeGrafter"/>
</dbReference>
<sequence length="258" mass="28208">MTTVVTDAPTAQAGAMTTEAEARLHLAAVYRLLAHYGMDDTIFTHASARVPGEADTFLINPYGLLFNEITPSSLVKMSYDGELRGPSNYPANMAGYVIHSAVLQARPEVGCAVHTHTRAGVALSCLEEGLLPLNQFALEFYGNVGYHDYEGVALDLDEQARLGRDLAGHPVLILRNHGLLTVGHTPAAAFYLMYYLEQSARVQMDVLATGRPFRLPPDAVARHTAGQFSTSADRTKTGQRLWPAMLRLLDETQPGWRN</sequence>
<evidence type="ECO:0000259" key="2">
    <source>
        <dbReference type="SMART" id="SM01007"/>
    </source>
</evidence>
<keyword evidence="4" id="KW-1185">Reference proteome</keyword>
<dbReference type="RefSeq" id="WP_123687683.1">
    <property type="nucleotide sequence ID" value="NZ_AP019700.1"/>
</dbReference>
<proteinExistence type="inferred from homology"/>
<feature type="domain" description="Class II aldolase/adducin N-terminal" evidence="2">
    <location>
        <begin position="24"/>
        <end position="204"/>
    </location>
</feature>
<comment type="similarity">
    <text evidence="1">Belongs to the aldolase class II family.</text>
</comment>
<evidence type="ECO:0000256" key="1">
    <source>
        <dbReference type="ARBA" id="ARBA00037961"/>
    </source>
</evidence>
<evidence type="ECO:0000313" key="3">
    <source>
        <dbReference type="EMBL" id="ROQ03355.1"/>
    </source>
</evidence>
<accession>A0A3N1MJG6</accession>
<dbReference type="Proteomes" id="UP000278222">
    <property type="component" value="Unassembled WGS sequence"/>
</dbReference>
<name>A0A3N1MJG6_9PROT</name>